<organism evidence="2 3">
    <name type="scientific">Eiseniibacteriota bacterium</name>
    <dbReference type="NCBI Taxonomy" id="2212470"/>
    <lineage>
        <taxon>Bacteria</taxon>
        <taxon>Candidatus Eiseniibacteriota</taxon>
    </lineage>
</organism>
<proteinExistence type="predicted"/>
<protein>
    <submittedName>
        <fullName evidence="2">Sigma-70 family RNA polymerase sigma factor</fullName>
    </submittedName>
</protein>
<gene>
    <name evidence="2" type="ORF">KC729_07995</name>
</gene>
<name>A0A956LXZ8_UNCEI</name>
<comment type="caution">
    <text evidence="2">The sequence shown here is derived from an EMBL/GenBank/DDBJ whole genome shotgun (WGS) entry which is preliminary data.</text>
</comment>
<reference evidence="2" key="1">
    <citation type="submission" date="2020-04" db="EMBL/GenBank/DDBJ databases">
        <authorList>
            <person name="Zhang T."/>
        </authorList>
    </citation>
    <scope>NUCLEOTIDE SEQUENCE</scope>
    <source>
        <strain evidence="2">HKST-UBA01</strain>
    </source>
</reference>
<evidence type="ECO:0000313" key="3">
    <source>
        <dbReference type="Proteomes" id="UP000697710"/>
    </source>
</evidence>
<dbReference type="Proteomes" id="UP000697710">
    <property type="component" value="Unassembled WGS sequence"/>
</dbReference>
<dbReference type="SUPFAM" id="SSF88659">
    <property type="entry name" value="Sigma3 and sigma4 domains of RNA polymerase sigma factors"/>
    <property type="match status" value="1"/>
</dbReference>
<dbReference type="InterPro" id="IPR036388">
    <property type="entry name" value="WH-like_DNA-bd_sf"/>
</dbReference>
<evidence type="ECO:0000313" key="2">
    <source>
        <dbReference type="EMBL" id="MCA9727609.1"/>
    </source>
</evidence>
<dbReference type="InterPro" id="IPR053812">
    <property type="entry name" value="HTH_Sigma70_ECF-like"/>
</dbReference>
<dbReference type="NCBIfam" id="TIGR02937">
    <property type="entry name" value="sigma70-ECF"/>
    <property type="match status" value="1"/>
</dbReference>
<dbReference type="EMBL" id="JAGQHR010000198">
    <property type="protein sequence ID" value="MCA9727609.1"/>
    <property type="molecule type" value="Genomic_DNA"/>
</dbReference>
<dbReference type="NCBIfam" id="TIGR02999">
    <property type="entry name" value="Sig-70_X6"/>
    <property type="match status" value="1"/>
</dbReference>
<feature type="domain" description="RNA polymerase sigma-70 ECF-like HTH" evidence="1">
    <location>
        <begin position="23"/>
        <end position="199"/>
    </location>
</feature>
<evidence type="ECO:0000259" key="1">
    <source>
        <dbReference type="Pfam" id="PF07638"/>
    </source>
</evidence>
<dbReference type="GO" id="GO:0003700">
    <property type="term" value="F:DNA-binding transcription factor activity"/>
    <property type="evidence" value="ECO:0007669"/>
    <property type="project" value="InterPro"/>
</dbReference>
<sequence length="205" mass="23136">MNETPSLEPTPEETAAIDRFARDVIAQATEGEPGTLDELLPLVYDEFRSLASCLMRRERAEHTLRPTALAHEAYLRLARETHTRVQGRGHLLSLAATAMRRVLVDYARAHRAQRRGGGRPASTLSTTLADENAIPIDTLDLDQALERLGAEDPRKLRAVELIYFGGMTFEETAEILGVATRTIVRDWRFAKSWLWRELNRGETRS</sequence>
<dbReference type="Gene3D" id="1.10.10.10">
    <property type="entry name" value="Winged helix-like DNA-binding domain superfamily/Winged helix DNA-binding domain"/>
    <property type="match status" value="1"/>
</dbReference>
<accession>A0A956LXZ8</accession>
<dbReference type="InterPro" id="IPR011517">
    <property type="entry name" value="RNA_pol_sigma70_ECF-like"/>
</dbReference>
<dbReference type="Pfam" id="PF07638">
    <property type="entry name" value="Sigma70_ECF"/>
    <property type="match status" value="1"/>
</dbReference>
<dbReference type="GO" id="GO:0006352">
    <property type="term" value="P:DNA-templated transcription initiation"/>
    <property type="evidence" value="ECO:0007669"/>
    <property type="project" value="InterPro"/>
</dbReference>
<dbReference type="InterPro" id="IPR014284">
    <property type="entry name" value="RNA_pol_sigma-70_dom"/>
</dbReference>
<dbReference type="AlphaFoldDB" id="A0A956LXZ8"/>
<dbReference type="InterPro" id="IPR013324">
    <property type="entry name" value="RNA_pol_sigma_r3/r4-like"/>
</dbReference>
<reference evidence="2" key="2">
    <citation type="journal article" date="2021" name="Microbiome">
        <title>Successional dynamics and alternative stable states in a saline activated sludge microbial community over 9 years.</title>
        <authorList>
            <person name="Wang Y."/>
            <person name="Ye J."/>
            <person name="Ju F."/>
            <person name="Liu L."/>
            <person name="Boyd J.A."/>
            <person name="Deng Y."/>
            <person name="Parks D.H."/>
            <person name="Jiang X."/>
            <person name="Yin X."/>
            <person name="Woodcroft B.J."/>
            <person name="Tyson G.W."/>
            <person name="Hugenholtz P."/>
            <person name="Polz M.F."/>
            <person name="Zhang T."/>
        </authorList>
    </citation>
    <scope>NUCLEOTIDE SEQUENCE</scope>
    <source>
        <strain evidence="2">HKST-UBA01</strain>
    </source>
</reference>